<dbReference type="EMBL" id="AWWV01015693">
    <property type="protein sequence ID" value="OMO51805.1"/>
    <property type="molecule type" value="Genomic_DNA"/>
</dbReference>
<gene>
    <name evidence="2" type="ORF">CCACVL1_29579</name>
</gene>
<dbReference type="Gramene" id="OMO51805">
    <property type="protein sequence ID" value="OMO51805"/>
    <property type="gene ID" value="CCACVL1_29579"/>
</dbReference>
<dbReference type="AlphaFoldDB" id="A0A1R3G140"/>
<evidence type="ECO:0000313" key="2">
    <source>
        <dbReference type="EMBL" id="OMO51805.1"/>
    </source>
</evidence>
<name>A0A1R3G140_COCAP</name>
<reference evidence="2 3" key="1">
    <citation type="submission" date="2013-09" db="EMBL/GenBank/DDBJ databases">
        <title>Corchorus capsularis genome sequencing.</title>
        <authorList>
            <person name="Alam M."/>
            <person name="Haque M.S."/>
            <person name="Islam M.S."/>
            <person name="Emdad E.M."/>
            <person name="Islam M.M."/>
            <person name="Ahmed B."/>
            <person name="Halim A."/>
            <person name="Hossen Q.M.M."/>
            <person name="Hossain M.Z."/>
            <person name="Ahmed R."/>
            <person name="Khan M.M."/>
            <person name="Islam R."/>
            <person name="Rashid M.M."/>
            <person name="Khan S.A."/>
            <person name="Rahman M.S."/>
            <person name="Alam M."/>
        </authorList>
    </citation>
    <scope>NUCLEOTIDE SEQUENCE [LARGE SCALE GENOMIC DNA]</scope>
    <source>
        <strain evidence="3">cv. CVL-1</strain>
        <tissue evidence="2">Whole seedling</tissue>
    </source>
</reference>
<evidence type="ECO:0000256" key="1">
    <source>
        <dbReference type="SAM" id="MobiDB-lite"/>
    </source>
</evidence>
<proteinExistence type="predicted"/>
<protein>
    <submittedName>
        <fullName evidence="2">Uncharacterized protein</fullName>
    </submittedName>
</protein>
<feature type="compositionally biased region" description="Polar residues" evidence="1">
    <location>
        <begin position="1"/>
        <end position="21"/>
    </location>
</feature>
<keyword evidence="3" id="KW-1185">Reference proteome</keyword>
<evidence type="ECO:0000313" key="3">
    <source>
        <dbReference type="Proteomes" id="UP000188268"/>
    </source>
</evidence>
<sequence>MDQTSTNNLSTNIKKNPTRAPSTPREL</sequence>
<comment type="caution">
    <text evidence="2">The sequence shown here is derived from an EMBL/GenBank/DDBJ whole genome shotgun (WGS) entry which is preliminary data.</text>
</comment>
<dbReference type="Proteomes" id="UP000188268">
    <property type="component" value="Unassembled WGS sequence"/>
</dbReference>
<feature type="region of interest" description="Disordered" evidence="1">
    <location>
        <begin position="1"/>
        <end position="27"/>
    </location>
</feature>
<organism evidence="2 3">
    <name type="scientific">Corchorus capsularis</name>
    <name type="common">Jute</name>
    <dbReference type="NCBI Taxonomy" id="210143"/>
    <lineage>
        <taxon>Eukaryota</taxon>
        <taxon>Viridiplantae</taxon>
        <taxon>Streptophyta</taxon>
        <taxon>Embryophyta</taxon>
        <taxon>Tracheophyta</taxon>
        <taxon>Spermatophyta</taxon>
        <taxon>Magnoliopsida</taxon>
        <taxon>eudicotyledons</taxon>
        <taxon>Gunneridae</taxon>
        <taxon>Pentapetalae</taxon>
        <taxon>rosids</taxon>
        <taxon>malvids</taxon>
        <taxon>Malvales</taxon>
        <taxon>Malvaceae</taxon>
        <taxon>Grewioideae</taxon>
        <taxon>Apeibeae</taxon>
        <taxon>Corchorus</taxon>
    </lineage>
</organism>
<accession>A0A1R3G140</accession>